<dbReference type="PANTHER" id="PTHR31025">
    <property type="entry name" value="SI:CH211-196P9.1-RELATED"/>
    <property type="match status" value="1"/>
</dbReference>
<dbReference type="Proteomes" id="UP001154078">
    <property type="component" value="Chromosome 9"/>
</dbReference>
<dbReference type="EMBL" id="OV121140">
    <property type="protein sequence ID" value="CAH0564813.1"/>
    <property type="molecule type" value="Genomic_DNA"/>
</dbReference>
<dbReference type="OrthoDB" id="8806090at2759"/>
<sequence length="334" mass="38554">MSTATNSTSTNSTSTNLSSELQEVNFVNEFGSEVELKVDCNTEYFWHTFRVPWNVLSNTEHEQLKNGICSKVSKSKLVHGIVDEMRQLKKYIPSKAFKVISHQVVSKYPKALRDQDEDGIILGDGTHSFFSKLQERNNYLNRPHKRHHKDNSKEQSPILIKKKYVSARAGCSNWSPNSLIEQNVNEIITPLDNSFEELMTKSFPEQRHFLNSTPAPTSSQIREEWPILMSINGIRWHFDELKKSNLNSFDNINDKCDKVVSFITKKNKSVLGENEPVNSDILMLICLAKHFKENMELFYKQTQEAELDKSQIPSTAFIHHVCNDDIENAQYYVY</sequence>
<accession>A0A9P0BK68</accession>
<dbReference type="AlphaFoldDB" id="A0A9P0BK68"/>
<reference evidence="1" key="1">
    <citation type="submission" date="2021-12" db="EMBL/GenBank/DDBJ databases">
        <authorList>
            <person name="King R."/>
        </authorList>
    </citation>
    <scope>NUCLEOTIDE SEQUENCE</scope>
</reference>
<gene>
    <name evidence="1" type="ORF">MELIAE_LOCUS13269</name>
</gene>
<keyword evidence="2" id="KW-1185">Reference proteome</keyword>
<protein>
    <submittedName>
        <fullName evidence="1">Uncharacterized protein</fullName>
    </submittedName>
</protein>
<organism evidence="1 2">
    <name type="scientific">Brassicogethes aeneus</name>
    <name type="common">Rape pollen beetle</name>
    <name type="synonym">Meligethes aeneus</name>
    <dbReference type="NCBI Taxonomy" id="1431903"/>
    <lineage>
        <taxon>Eukaryota</taxon>
        <taxon>Metazoa</taxon>
        <taxon>Ecdysozoa</taxon>
        <taxon>Arthropoda</taxon>
        <taxon>Hexapoda</taxon>
        <taxon>Insecta</taxon>
        <taxon>Pterygota</taxon>
        <taxon>Neoptera</taxon>
        <taxon>Endopterygota</taxon>
        <taxon>Coleoptera</taxon>
        <taxon>Polyphaga</taxon>
        <taxon>Cucujiformia</taxon>
        <taxon>Nitidulidae</taxon>
        <taxon>Meligethinae</taxon>
        <taxon>Brassicogethes</taxon>
    </lineage>
</organism>
<evidence type="ECO:0000313" key="1">
    <source>
        <dbReference type="EMBL" id="CAH0564813.1"/>
    </source>
</evidence>
<name>A0A9P0BK68_BRAAE</name>
<evidence type="ECO:0000313" key="2">
    <source>
        <dbReference type="Proteomes" id="UP001154078"/>
    </source>
</evidence>
<proteinExistence type="predicted"/>
<dbReference type="PANTHER" id="PTHR31025:SF22">
    <property type="entry name" value="IP13529P"/>
    <property type="match status" value="1"/>
</dbReference>